<dbReference type="InterPro" id="IPR021224">
    <property type="entry name" value="DUF2690"/>
</dbReference>
<protein>
    <submittedName>
        <fullName evidence="2">DUF2690 domain-containing protein</fullName>
    </submittedName>
</protein>
<gene>
    <name evidence="2" type="ORF">E1295_29665</name>
</gene>
<dbReference type="Proteomes" id="UP000295136">
    <property type="component" value="Unassembled WGS sequence"/>
</dbReference>
<feature type="signal peptide" evidence="1">
    <location>
        <begin position="1"/>
        <end position="41"/>
    </location>
</feature>
<feature type="chain" id="PRO_5020990217" evidence="1">
    <location>
        <begin position="42"/>
        <end position="164"/>
    </location>
</feature>
<keyword evidence="1" id="KW-0732">Signal</keyword>
<dbReference type="EMBL" id="SMLD01000095">
    <property type="protein sequence ID" value="TDE41549.1"/>
    <property type="molecule type" value="Genomic_DNA"/>
</dbReference>
<accession>A0A4R5F2E0</accession>
<evidence type="ECO:0000313" key="2">
    <source>
        <dbReference type="EMBL" id="TDE41549.1"/>
    </source>
</evidence>
<evidence type="ECO:0000256" key="1">
    <source>
        <dbReference type="SAM" id="SignalP"/>
    </source>
</evidence>
<comment type="caution">
    <text evidence="2">The sequence shown here is derived from an EMBL/GenBank/DDBJ whole genome shotgun (WGS) entry which is preliminary data.</text>
</comment>
<sequence length="164" mass="17314">MSRLGIVLYLRSRFTVKLRVVAVVTGAVTAAALFAGSPANAQAKPYDHQDPYKSGCGNSARVVKSAKIKSRANGNVGTIKLMWSGKCKTNWTEIKVGTTMSGTISVYAKDGRSDSFTYKAGNGGRHWGDMIWANNMCAWGSASVKWGGGRGGQNGSGTTGKACR</sequence>
<dbReference type="AlphaFoldDB" id="A0A4R5F2E0"/>
<evidence type="ECO:0000313" key="3">
    <source>
        <dbReference type="Proteomes" id="UP000295136"/>
    </source>
</evidence>
<reference evidence="2 3" key="1">
    <citation type="submission" date="2019-03" db="EMBL/GenBank/DDBJ databases">
        <title>Draft genome sequences of novel Actinobacteria.</title>
        <authorList>
            <person name="Sahin N."/>
            <person name="Ay H."/>
            <person name="Saygin H."/>
        </authorList>
    </citation>
    <scope>NUCLEOTIDE SEQUENCE [LARGE SCALE GENOMIC DNA]</scope>
    <source>
        <strain evidence="2 3">6K102</strain>
    </source>
</reference>
<proteinExistence type="predicted"/>
<name>A0A4R5F2E0_9ACTN</name>
<organism evidence="2 3">
    <name type="scientific">Nonomuraea mesophila</name>
    <dbReference type="NCBI Taxonomy" id="2530382"/>
    <lineage>
        <taxon>Bacteria</taxon>
        <taxon>Bacillati</taxon>
        <taxon>Actinomycetota</taxon>
        <taxon>Actinomycetes</taxon>
        <taxon>Streptosporangiales</taxon>
        <taxon>Streptosporangiaceae</taxon>
        <taxon>Nonomuraea</taxon>
    </lineage>
</organism>
<dbReference type="Pfam" id="PF10901">
    <property type="entry name" value="DUF2690"/>
    <property type="match status" value="1"/>
</dbReference>
<keyword evidence="3" id="KW-1185">Reference proteome</keyword>